<gene>
    <name evidence="3" type="ORF">ZRA01_23400</name>
</gene>
<dbReference type="InterPro" id="IPR051948">
    <property type="entry name" value="Hsp70_co-chaperone_J-domain"/>
</dbReference>
<dbReference type="AlphaFoldDB" id="A0A4Y4CZ05"/>
<dbReference type="Gene3D" id="1.10.287.110">
    <property type="entry name" value="DnaJ domain"/>
    <property type="match status" value="1"/>
</dbReference>
<accession>A0A4Y4CZ05</accession>
<dbReference type="PROSITE" id="PS00636">
    <property type="entry name" value="DNAJ_1"/>
    <property type="match status" value="1"/>
</dbReference>
<dbReference type="InterPro" id="IPR001623">
    <property type="entry name" value="DnaJ_domain"/>
</dbReference>
<dbReference type="PANTHER" id="PTHR44360:SF1">
    <property type="entry name" value="DNAJ HOMOLOG SUBFAMILY B MEMBER 9"/>
    <property type="match status" value="1"/>
</dbReference>
<reference evidence="3 4" key="1">
    <citation type="submission" date="2019-06" db="EMBL/GenBank/DDBJ databases">
        <title>Whole genome shotgun sequence of Zoogloea ramigera NBRC 15342.</title>
        <authorList>
            <person name="Hosoyama A."/>
            <person name="Uohara A."/>
            <person name="Ohji S."/>
            <person name="Ichikawa N."/>
        </authorList>
    </citation>
    <scope>NUCLEOTIDE SEQUENCE [LARGE SCALE GENOMIC DNA]</scope>
    <source>
        <strain evidence="3 4">NBRC 15342</strain>
    </source>
</reference>
<dbReference type="PRINTS" id="PR00625">
    <property type="entry name" value="JDOMAIN"/>
</dbReference>
<dbReference type="GO" id="GO:0036503">
    <property type="term" value="P:ERAD pathway"/>
    <property type="evidence" value="ECO:0007669"/>
    <property type="project" value="TreeGrafter"/>
</dbReference>
<dbReference type="EMBL" id="BJNV01000039">
    <property type="protein sequence ID" value="GEC96267.1"/>
    <property type="molecule type" value="Genomic_DNA"/>
</dbReference>
<dbReference type="CDD" id="cd06257">
    <property type="entry name" value="DnaJ"/>
    <property type="match status" value="1"/>
</dbReference>
<dbReference type="SMART" id="SM00271">
    <property type="entry name" value="DnaJ"/>
    <property type="match status" value="1"/>
</dbReference>
<sequence>MRDPYEVLGVTPTAADEAIKTAYRKAARLYHPDKNPDPSAAARFRDIQAAYELLADPARRRDYDLLRQRNLIDDPLAEATSLWASYIEKVIS</sequence>
<dbReference type="Proteomes" id="UP000318422">
    <property type="component" value="Unassembled WGS sequence"/>
</dbReference>
<keyword evidence="4" id="KW-1185">Reference proteome</keyword>
<organism evidence="3 4">
    <name type="scientific">Zoogloea ramigera</name>
    <dbReference type="NCBI Taxonomy" id="350"/>
    <lineage>
        <taxon>Bacteria</taxon>
        <taxon>Pseudomonadati</taxon>
        <taxon>Pseudomonadota</taxon>
        <taxon>Betaproteobacteria</taxon>
        <taxon>Rhodocyclales</taxon>
        <taxon>Zoogloeaceae</taxon>
        <taxon>Zoogloea</taxon>
    </lineage>
</organism>
<protein>
    <recommendedName>
        <fullName evidence="2">J domain-containing protein</fullName>
    </recommendedName>
</protein>
<evidence type="ECO:0000313" key="3">
    <source>
        <dbReference type="EMBL" id="GEC96267.1"/>
    </source>
</evidence>
<comment type="caution">
    <text evidence="3">The sequence shown here is derived from an EMBL/GenBank/DDBJ whole genome shotgun (WGS) entry which is preliminary data.</text>
</comment>
<dbReference type="GO" id="GO:0051787">
    <property type="term" value="F:misfolded protein binding"/>
    <property type="evidence" value="ECO:0007669"/>
    <property type="project" value="TreeGrafter"/>
</dbReference>
<dbReference type="InterPro" id="IPR018253">
    <property type="entry name" value="DnaJ_domain_CS"/>
</dbReference>
<evidence type="ECO:0000256" key="1">
    <source>
        <dbReference type="ARBA" id="ARBA00023186"/>
    </source>
</evidence>
<dbReference type="Pfam" id="PF00226">
    <property type="entry name" value="DnaJ"/>
    <property type="match status" value="1"/>
</dbReference>
<dbReference type="PROSITE" id="PS50076">
    <property type="entry name" value="DNAJ_2"/>
    <property type="match status" value="1"/>
</dbReference>
<evidence type="ECO:0000259" key="2">
    <source>
        <dbReference type="PROSITE" id="PS50076"/>
    </source>
</evidence>
<keyword evidence="1" id="KW-0143">Chaperone</keyword>
<evidence type="ECO:0000313" key="4">
    <source>
        <dbReference type="Proteomes" id="UP000318422"/>
    </source>
</evidence>
<dbReference type="SUPFAM" id="SSF46565">
    <property type="entry name" value="Chaperone J-domain"/>
    <property type="match status" value="1"/>
</dbReference>
<proteinExistence type="predicted"/>
<dbReference type="GO" id="GO:0051087">
    <property type="term" value="F:protein-folding chaperone binding"/>
    <property type="evidence" value="ECO:0007669"/>
    <property type="project" value="TreeGrafter"/>
</dbReference>
<name>A0A4Y4CZ05_ZOORA</name>
<feature type="domain" description="J" evidence="2">
    <location>
        <begin position="3"/>
        <end position="67"/>
    </location>
</feature>
<dbReference type="PANTHER" id="PTHR44360">
    <property type="entry name" value="DNAJ HOMOLOG SUBFAMILY B MEMBER 9"/>
    <property type="match status" value="1"/>
</dbReference>
<dbReference type="InterPro" id="IPR036869">
    <property type="entry name" value="J_dom_sf"/>
</dbReference>
<dbReference type="OrthoDB" id="9779622at2"/>
<dbReference type="RefSeq" id="WP_141352417.1">
    <property type="nucleotide sequence ID" value="NZ_BJNV01000039.1"/>
</dbReference>